<dbReference type="Gene3D" id="3.30.379.10">
    <property type="entry name" value="Chitobiase/beta-hexosaminidase domain 2-like"/>
    <property type="match status" value="1"/>
</dbReference>
<protein>
    <recommendedName>
        <fullName evidence="5">Alpha glucuronidase N-terminal domain-containing protein</fullName>
    </recommendedName>
</protein>
<keyword evidence="1" id="KW-0378">Hydrolase</keyword>
<evidence type="ECO:0008006" key="5">
    <source>
        <dbReference type="Google" id="ProtNLM"/>
    </source>
</evidence>
<reference evidence="4" key="1">
    <citation type="submission" date="2019-10" db="EMBL/GenBank/DDBJ databases">
        <title>Lacipirellula parvula gen. nov., sp. nov., representing a lineage of planctomycetes widespread in freshwater anoxic habitats, and description of the family Lacipirellulaceae.</title>
        <authorList>
            <person name="Dedysh S.N."/>
            <person name="Kulichevskaya I.S."/>
            <person name="Beletsky A.V."/>
            <person name="Rakitin A.L."/>
            <person name="Mardanov A.V."/>
            <person name="Ivanova A.A."/>
            <person name="Saltykova V.X."/>
            <person name="Rijpstra W.I.C."/>
            <person name="Sinninghe Damste J.S."/>
            <person name="Ravin N.V."/>
        </authorList>
    </citation>
    <scope>NUCLEOTIDE SEQUENCE [LARGE SCALE GENOMIC DNA]</scope>
    <source>
        <strain evidence="4">PX69</strain>
    </source>
</reference>
<evidence type="ECO:0000256" key="1">
    <source>
        <dbReference type="ARBA" id="ARBA00022801"/>
    </source>
</evidence>
<organism evidence="3 4">
    <name type="scientific">Lacipirellula parvula</name>
    <dbReference type="NCBI Taxonomy" id="2650471"/>
    <lineage>
        <taxon>Bacteria</taxon>
        <taxon>Pseudomonadati</taxon>
        <taxon>Planctomycetota</taxon>
        <taxon>Planctomycetia</taxon>
        <taxon>Pirellulales</taxon>
        <taxon>Lacipirellulaceae</taxon>
        <taxon>Lacipirellula</taxon>
    </lineage>
</organism>
<dbReference type="Proteomes" id="UP000326837">
    <property type="component" value="Chromosome"/>
</dbReference>
<evidence type="ECO:0000256" key="2">
    <source>
        <dbReference type="SAM" id="SignalP"/>
    </source>
</evidence>
<dbReference type="GO" id="GO:0005975">
    <property type="term" value="P:carbohydrate metabolic process"/>
    <property type="evidence" value="ECO:0007669"/>
    <property type="project" value="UniProtKB-ARBA"/>
</dbReference>
<evidence type="ECO:0000313" key="3">
    <source>
        <dbReference type="EMBL" id="BBO31263.1"/>
    </source>
</evidence>
<proteinExistence type="predicted"/>
<feature type="chain" id="PRO_5024896709" description="Alpha glucuronidase N-terminal domain-containing protein" evidence="2">
    <location>
        <begin position="20"/>
        <end position="645"/>
    </location>
</feature>
<feature type="signal peptide" evidence="2">
    <location>
        <begin position="1"/>
        <end position="19"/>
    </location>
</feature>
<keyword evidence="4" id="KW-1185">Reference proteome</keyword>
<keyword evidence="2" id="KW-0732">Signal</keyword>
<dbReference type="AlphaFoldDB" id="A0A5K7XA10"/>
<dbReference type="InterPro" id="IPR029018">
    <property type="entry name" value="Hex-like_dom2"/>
</dbReference>
<accession>A0A5K7XA10</accession>
<gene>
    <name evidence="3" type="ORF">PLANPX_0875</name>
</gene>
<evidence type="ECO:0000313" key="4">
    <source>
        <dbReference type="Proteomes" id="UP000326837"/>
    </source>
</evidence>
<sequence length="645" mass="72211">MTILRMFIALAACVTSASAAIAQADARPWLIVTGTNESPAVVENITALQQGVAALLGMPVSVVADTALTAEQRESSNLLVVGQCDHNSMAAEHLAGRKLEAALRDEPKFVQQQGYVVSVKPAAGDSGKVIVAAGWNPLGAIYAASHLRTHLQRDQGELLLQKERTAKEGGYHEVFRPSFEERGVYYNVAWQDLGDLTPINWTDEQWRHWVDKAVCAQFTHIYFFLWSEHLCFDKSPATNNKFNRTLHERIATMIRYAHQRGLKVTHQFSPTLIPRDIFKANELTAKASIEYAKHGFPVACWAAPDRLTLGPYSWNGVRDLATDAYASEVNWFREADEFSLVFYDPGGCFCGPDQQNCREHQALRMMEQVDAFRSIVKQANPAARYQVHLWAIWALEETYKVKCQDQFLDLLQRYRDADPKSEVELTVIDRLTNGGTTLEPAMKRGLRRNGFIFPTNVESGCNLLIPMLGYFPPTMEAARQYQVDAVHHMRIEEPSKFANSYIASRFFWNSSADPHEALREYVEWIANDNAEAADQLYEALVLLDSFMCEGAENQDHLAKGKQIESLVASALNSLGPQKAEELEWLATTSKAIALIGAAIGEPDRTDQLSQEFAALMASSPTFAATHTPLGNYVGWIKKGWNRENF</sequence>
<dbReference type="KEGG" id="lpav:PLANPX_0875"/>
<dbReference type="GO" id="GO:0016787">
    <property type="term" value="F:hydrolase activity"/>
    <property type="evidence" value="ECO:0007669"/>
    <property type="project" value="UniProtKB-KW"/>
</dbReference>
<dbReference type="EMBL" id="AP021861">
    <property type="protein sequence ID" value="BBO31263.1"/>
    <property type="molecule type" value="Genomic_DNA"/>
</dbReference>
<dbReference type="SUPFAM" id="SSF55545">
    <property type="entry name" value="beta-N-acetylhexosaminidase-like domain"/>
    <property type="match status" value="1"/>
</dbReference>
<name>A0A5K7XA10_9BACT</name>